<gene>
    <name evidence="1" type="ORF">BJ138DRAFT_327408</name>
</gene>
<name>A0ACB8A6G8_9AGAM</name>
<dbReference type="EMBL" id="MU267806">
    <property type="protein sequence ID" value="KAH7908658.1"/>
    <property type="molecule type" value="Genomic_DNA"/>
</dbReference>
<protein>
    <submittedName>
        <fullName evidence="1">P-loop containing nucleoside triphosphate hydrolase protein</fullName>
    </submittedName>
</protein>
<comment type="caution">
    <text evidence="1">The sequence shown here is derived from an EMBL/GenBank/DDBJ whole genome shotgun (WGS) entry which is preliminary data.</text>
</comment>
<keyword evidence="2" id="KW-1185">Reference proteome</keyword>
<organism evidence="1 2">
    <name type="scientific">Hygrophoropsis aurantiaca</name>
    <dbReference type="NCBI Taxonomy" id="72124"/>
    <lineage>
        <taxon>Eukaryota</taxon>
        <taxon>Fungi</taxon>
        <taxon>Dikarya</taxon>
        <taxon>Basidiomycota</taxon>
        <taxon>Agaricomycotina</taxon>
        <taxon>Agaricomycetes</taxon>
        <taxon>Agaricomycetidae</taxon>
        <taxon>Boletales</taxon>
        <taxon>Coniophorineae</taxon>
        <taxon>Hygrophoropsidaceae</taxon>
        <taxon>Hygrophoropsis</taxon>
    </lineage>
</organism>
<evidence type="ECO:0000313" key="2">
    <source>
        <dbReference type="Proteomes" id="UP000790377"/>
    </source>
</evidence>
<keyword evidence="1" id="KW-0378">Hydrolase</keyword>
<reference evidence="1" key="1">
    <citation type="journal article" date="2021" name="New Phytol.">
        <title>Evolutionary innovations through gain and loss of genes in the ectomycorrhizal Boletales.</title>
        <authorList>
            <person name="Wu G."/>
            <person name="Miyauchi S."/>
            <person name="Morin E."/>
            <person name="Kuo A."/>
            <person name="Drula E."/>
            <person name="Varga T."/>
            <person name="Kohler A."/>
            <person name="Feng B."/>
            <person name="Cao Y."/>
            <person name="Lipzen A."/>
            <person name="Daum C."/>
            <person name="Hundley H."/>
            <person name="Pangilinan J."/>
            <person name="Johnson J."/>
            <person name="Barry K."/>
            <person name="LaButti K."/>
            <person name="Ng V."/>
            <person name="Ahrendt S."/>
            <person name="Min B."/>
            <person name="Choi I.G."/>
            <person name="Park H."/>
            <person name="Plett J.M."/>
            <person name="Magnuson J."/>
            <person name="Spatafora J.W."/>
            <person name="Nagy L.G."/>
            <person name="Henrissat B."/>
            <person name="Grigoriev I.V."/>
            <person name="Yang Z.L."/>
            <person name="Xu J."/>
            <person name="Martin F.M."/>
        </authorList>
    </citation>
    <scope>NUCLEOTIDE SEQUENCE</scope>
    <source>
        <strain evidence="1">ATCC 28755</strain>
    </source>
</reference>
<dbReference type="Proteomes" id="UP000790377">
    <property type="component" value="Unassembled WGS sequence"/>
</dbReference>
<sequence>MSGGKLKLKDGSRRERPPSIPDELLTDARESDVVVLVLGTTGVGKSTFINAAVMDSEATIVGHDLHPQTSHLQPVLAPDPGNPQRRIVFLDTLGFNHTYVEDSEIVKRITNWLKQSYNDNRKPTGIIYLHDISQARDVKQGTIASMIRPFCDKGSMKNVVVATTKWDTVQSNTGARQERGVTEFWNHTGSRMARFTGTPESACDIVNLATQRYDEDDVILLLSQTGAGKSTFINAAAGYEIAKVGHSMQSCTTEIQACYVPHPNDPTRRVVFIDTPGFNDAIKGDADTLRRILEWLRSPENEGLKLTGIIYLLEITDDRIELRKDAMSPTKLGSSGPIHNIVLATTKWSDIYERDWQRREQQRKEKLSEILNQGAPFVRFENSPGSAWRVVNILLQNGGADGASIRTKLHHILSDLVYEVVSHASAQLPDSAPETGFIARLLSILLGFVHK</sequence>
<evidence type="ECO:0000313" key="1">
    <source>
        <dbReference type="EMBL" id="KAH7908658.1"/>
    </source>
</evidence>
<accession>A0ACB8A6G8</accession>
<proteinExistence type="predicted"/>